<reference evidence="2 3" key="1">
    <citation type="submission" date="2020-02" db="EMBL/GenBank/DDBJ databases">
        <authorList>
            <person name="Zheng R.K."/>
            <person name="Sun C.M."/>
        </authorList>
    </citation>
    <scope>NUCLEOTIDE SEQUENCE [LARGE SCALE GENOMIC DNA]</scope>
    <source>
        <strain evidence="3">zrk23</strain>
    </source>
</reference>
<keyword evidence="1" id="KW-1133">Transmembrane helix</keyword>
<protein>
    <submittedName>
        <fullName evidence="2">Peptide ABC transporter permease</fullName>
    </submittedName>
</protein>
<name>A0A6G6Y5V8_9SPHN</name>
<dbReference type="AlphaFoldDB" id="A0A6G6Y5V8"/>
<keyword evidence="1" id="KW-0812">Transmembrane</keyword>
<dbReference type="KEGG" id="spzr:G5C33_10875"/>
<dbReference type="EMBL" id="CP049109">
    <property type="protein sequence ID" value="QIG80231.1"/>
    <property type="molecule type" value="Genomic_DNA"/>
</dbReference>
<dbReference type="Proteomes" id="UP000501568">
    <property type="component" value="Chromosome"/>
</dbReference>
<sequence length="54" mass="5874">MEQKRTKDEATHISSRDARGGTIILKHRDERLLFVSGLAAMVLLAAIATVIGVL</sequence>
<feature type="transmembrane region" description="Helical" evidence="1">
    <location>
        <begin position="32"/>
        <end position="53"/>
    </location>
</feature>
<evidence type="ECO:0000313" key="3">
    <source>
        <dbReference type="Proteomes" id="UP000501568"/>
    </source>
</evidence>
<keyword evidence="1" id="KW-0472">Membrane</keyword>
<dbReference type="RefSeq" id="WP_165327236.1">
    <property type="nucleotide sequence ID" value="NZ_CP049109.1"/>
</dbReference>
<keyword evidence="3" id="KW-1185">Reference proteome</keyword>
<gene>
    <name evidence="2" type="ORF">G5C33_10875</name>
</gene>
<organism evidence="2 3">
    <name type="scientific">Stakelama tenebrarum</name>
    <dbReference type="NCBI Taxonomy" id="2711215"/>
    <lineage>
        <taxon>Bacteria</taxon>
        <taxon>Pseudomonadati</taxon>
        <taxon>Pseudomonadota</taxon>
        <taxon>Alphaproteobacteria</taxon>
        <taxon>Sphingomonadales</taxon>
        <taxon>Sphingomonadaceae</taxon>
        <taxon>Stakelama</taxon>
    </lineage>
</organism>
<evidence type="ECO:0000313" key="2">
    <source>
        <dbReference type="EMBL" id="QIG80231.1"/>
    </source>
</evidence>
<accession>A0A6G6Y5V8</accession>
<proteinExistence type="predicted"/>
<evidence type="ECO:0000256" key="1">
    <source>
        <dbReference type="SAM" id="Phobius"/>
    </source>
</evidence>